<dbReference type="AlphaFoldDB" id="A0AAN8T4C3"/>
<protein>
    <submittedName>
        <fullName evidence="1">Uncharacterized protein</fullName>
    </submittedName>
</protein>
<name>A0AAN8T4C3_SOLBU</name>
<dbReference type="EMBL" id="JBANQN010000010">
    <property type="protein sequence ID" value="KAK6777428.1"/>
    <property type="molecule type" value="Genomic_DNA"/>
</dbReference>
<keyword evidence="2" id="KW-1185">Reference proteome</keyword>
<proteinExistence type="predicted"/>
<dbReference type="Proteomes" id="UP001371456">
    <property type="component" value="Unassembled WGS sequence"/>
</dbReference>
<organism evidence="1 2">
    <name type="scientific">Solanum bulbocastanum</name>
    <name type="common">Wild potato</name>
    <dbReference type="NCBI Taxonomy" id="147425"/>
    <lineage>
        <taxon>Eukaryota</taxon>
        <taxon>Viridiplantae</taxon>
        <taxon>Streptophyta</taxon>
        <taxon>Embryophyta</taxon>
        <taxon>Tracheophyta</taxon>
        <taxon>Spermatophyta</taxon>
        <taxon>Magnoliopsida</taxon>
        <taxon>eudicotyledons</taxon>
        <taxon>Gunneridae</taxon>
        <taxon>Pentapetalae</taxon>
        <taxon>asterids</taxon>
        <taxon>lamiids</taxon>
        <taxon>Solanales</taxon>
        <taxon>Solanaceae</taxon>
        <taxon>Solanoideae</taxon>
        <taxon>Solaneae</taxon>
        <taxon>Solanum</taxon>
    </lineage>
</organism>
<evidence type="ECO:0000313" key="1">
    <source>
        <dbReference type="EMBL" id="KAK6777428.1"/>
    </source>
</evidence>
<evidence type="ECO:0000313" key="2">
    <source>
        <dbReference type="Proteomes" id="UP001371456"/>
    </source>
</evidence>
<comment type="caution">
    <text evidence="1">The sequence shown here is derived from an EMBL/GenBank/DDBJ whole genome shotgun (WGS) entry which is preliminary data.</text>
</comment>
<sequence>MLPSYCMTVVFSINLSEPTSHHWMLTRTVKLACFWDHNMNFKLNSYKTLCNKKAIT</sequence>
<gene>
    <name evidence="1" type="ORF">RDI58_024145</name>
</gene>
<accession>A0AAN8T4C3</accession>
<reference evidence="1 2" key="1">
    <citation type="submission" date="2024-02" db="EMBL/GenBank/DDBJ databases">
        <title>de novo genome assembly of Solanum bulbocastanum strain 11H21.</title>
        <authorList>
            <person name="Hosaka A.J."/>
        </authorList>
    </citation>
    <scope>NUCLEOTIDE SEQUENCE [LARGE SCALE GENOMIC DNA]</scope>
    <source>
        <tissue evidence="1">Young leaves</tissue>
    </source>
</reference>